<feature type="domain" description="ETS" evidence="5">
    <location>
        <begin position="446"/>
        <end position="526"/>
    </location>
</feature>
<dbReference type="PANTHER" id="PTHR11849:SF304">
    <property type="entry name" value="DNA-BINDING PROTEIN D-ETS-3"/>
    <property type="match status" value="1"/>
</dbReference>
<comment type="subcellular location">
    <subcellularLocation>
        <location evidence="3">Nucleus</location>
    </subcellularLocation>
</comment>
<dbReference type="SUPFAM" id="SSF47769">
    <property type="entry name" value="SAM/Pointed domain"/>
    <property type="match status" value="1"/>
</dbReference>
<dbReference type="PROSITE" id="PS00346">
    <property type="entry name" value="ETS_DOMAIN_2"/>
    <property type="match status" value="1"/>
</dbReference>
<gene>
    <name evidence="8" type="primary">LOC106478138</name>
</gene>
<dbReference type="InterPro" id="IPR036388">
    <property type="entry name" value="WH-like_DNA-bd_sf"/>
</dbReference>
<sequence length="597" mass="66335">MEVKHFNMTNCHCGGDGCSLYDCPTPGQTFCTSSNTDEIAVQDIDLDMTSFLSASCVDDIHTTVFTNTLCMSGGSTSETVSVNKSRASPVMFHTLRNVQEASSLSEISVKKPFHKPLRSLEYYEINNNQSPTHQGCETGKPTYRGIWPQENINSMYTWFDAAHQTVCGGLQCGTLPSDSSSQPRVSSPSFDNLHNAIHSQIDSAELAIDVNCLSNYELPCLSPDFLNFHTGYSSSGEHEELNIPQILTRTSPQHTNDFSTVWVSALPTPSPSVSADQPVTPLTDAVEESDDDDDEPDPSVTVPADPAEWNSDHIREWLDWTQKQFGLEFIAKATFPSSGADLCQLTRNDFCRLTGPKSADVLFTYLSHLKQSSGHAPLPPPDYPLTPEENSSVSDDTDDKSLYVDSNKATSLKWSFGMPGDLTKQDPLKALNDVGSRLASQGSGQIQLWQFLLQLLSEEKNANCITWEGTDGEFKLIDPDEVARRWGERKSKPNMNYDKLSRALRYYYDKNIMTKVHGKRYTYRFDYRGLVQAFQPPPLDSKALKLSLDLLFSKDEDVPSSALAFDSCYYSNKHAVSVHSSLPKNSSNSKVYNINCT</sequence>
<keyword evidence="3" id="KW-0539">Nucleus</keyword>
<dbReference type="InterPro" id="IPR046328">
    <property type="entry name" value="ETS_fam"/>
</dbReference>
<evidence type="ECO:0000256" key="2">
    <source>
        <dbReference type="ARBA" id="ARBA00023125"/>
    </source>
</evidence>
<feature type="compositionally biased region" description="Acidic residues" evidence="4">
    <location>
        <begin position="285"/>
        <end position="297"/>
    </location>
</feature>
<keyword evidence="7" id="KW-1185">Reference proteome</keyword>
<feature type="region of interest" description="Disordered" evidence="4">
    <location>
        <begin position="284"/>
        <end position="307"/>
    </location>
</feature>
<dbReference type="PANTHER" id="PTHR11849">
    <property type="entry name" value="ETS"/>
    <property type="match status" value="1"/>
</dbReference>
<evidence type="ECO:0000313" key="8">
    <source>
        <dbReference type="RefSeq" id="XP_022237577.1"/>
    </source>
</evidence>
<dbReference type="InterPro" id="IPR036390">
    <property type="entry name" value="WH_DNA-bd_sf"/>
</dbReference>
<dbReference type="SUPFAM" id="SSF46785">
    <property type="entry name" value="Winged helix' DNA-binding domain"/>
    <property type="match status" value="1"/>
</dbReference>
<reference evidence="8" key="1">
    <citation type="submission" date="2025-08" db="UniProtKB">
        <authorList>
            <consortium name="RefSeq"/>
        </authorList>
    </citation>
    <scope>IDENTIFICATION</scope>
    <source>
        <tissue evidence="8">Muscle</tissue>
    </source>
</reference>
<proteinExistence type="inferred from homology"/>
<keyword evidence="2 3" id="KW-0238">DNA-binding</keyword>
<comment type="similarity">
    <text evidence="1 3">Belongs to the ETS family.</text>
</comment>
<accession>A0ABM1S1S2</accession>
<dbReference type="PRINTS" id="PR00454">
    <property type="entry name" value="ETSDOMAIN"/>
</dbReference>
<dbReference type="Gene3D" id="1.10.10.10">
    <property type="entry name" value="Winged helix-like DNA-binding domain superfamily/Winged helix DNA-binding domain"/>
    <property type="match status" value="1"/>
</dbReference>
<dbReference type="InterPro" id="IPR013761">
    <property type="entry name" value="SAM/pointed_sf"/>
</dbReference>
<evidence type="ECO:0000256" key="3">
    <source>
        <dbReference type="RuleBase" id="RU004019"/>
    </source>
</evidence>
<dbReference type="InterPro" id="IPR003118">
    <property type="entry name" value="Pointed_dom"/>
</dbReference>
<evidence type="ECO:0000256" key="1">
    <source>
        <dbReference type="ARBA" id="ARBA00005562"/>
    </source>
</evidence>
<dbReference type="Pfam" id="PF00178">
    <property type="entry name" value="Ets"/>
    <property type="match status" value="1"/>
</dbReference>
<feature type="domain" description="PNT" evidence="6">
    <location>
        <begin position="288"/>
        <end position="373"/>
    </location>
</feature>
<evidence type="ECO:0000259" key="6">
    <source>
        <dbReference type="PROSITE" id="PS51433"/>
    </source>
</evidence>
<dbReference type="PROSITE" id="PS50061">
    <property type="entry name" value="ETS_DOMAIN_3"/>
    <property type="match status" value="1"/>
</dbReference>
<evidence type="ECO:0000256" key="4">
    <source>
        <dbReference type="SAM" id="MobiDB-lite"/>
    </source>
</evidence>
<organism evidence="7 8">
    <name type="scientific">Limulus polyphemus</name>
    <name type="common">Atlantic horseshoe crab</name>
    <dbReference type="NCBI Taxonomy" id="6850"/>
    <lineage>
        <taxon>Eukaryota</taxon>
        <taxon>Metazoa</taxon>
        <taxon>Ecdysozoa</taxon>
        <taxon>Arthropoda</taxon>
        <taxon>Chelicerata</taxon>
        <taxon>Merostomata</taxon>
        <taxon>Xiphosura</taxon>
        <taxon>Limulidae</taxon>
        <taxon>Limulus</taxon>
    </lineage>
</organism>
<dbReference type="PROSITE" id="PS51433">
    <property type="entry name" value="PNT"/>
    <property type="match status" value="1"/>
</dbReference>
<dbReference type="Gene3D" id="1.10.150.50">
    <property type="entry name" value="Transcription Factor, Ets-1"/>
    <property type="match status" value="1"/>
</dbReference>
<feature type="region of interest" description="Disordered" evidence="4">
    <location>
        <begin position="373"/>
        <end position="400"/>
    </location>
</feature>
<dbReference type="Proteomes" id="UP000694941">
    <property type="component" value="Unplaced"/>
</dbReference>
<dbReference type="GeneID" id="106478138"/>
<dbReference type="Pfam" id="PF02198">
    <property type="entry name" value="SAM_PNT"/>
    <property type="match status" value="1"/>
</dbReference>
<dbReference type="InterPro" id="IPR000418">
    <property type="entry name" value="Ets_dom"/>
</dbReference>
<protein>
    <submittedName>
        <fullName evidence="8">Uncharacterized protein LOC106478138</fullName>
    </submittedName>
</protein>
<dbReference type="PROSITE" id="PS00345">
    <property type="entry name" value="ETS_DOMAIN_1"/>
    <property type="match status" value="1"/>
</dbReference>
<dbReference type="RefSeq" id="XP_022237577.1">
    <property type="nucleotide sequence ID" value="XM_022381869.1"/>
</dbReference>
<dbReference type="SMART" id="SM00251">
    <property type="entry name" value="SAM_PNT"/>
    <property type="match status" value="1"/>
</dbReference>
<evidence type="ECO:0000313" key="7">
    <source>
        <dbReference type="Proteomes" id="UP000694941"/>
    </source>
</evidence>
<dbReference type="SMART" id="SM00413">
    <property type="entry name" value="ETS"/>
    <property type="match status" value="1"/>
</dbReference>
<evidence type="ECO:0000259" key="5">
    <source>
        <dbReference type="PROSITE" id="PS50061"/>
    </source>
</evidence>
<name>A0ABM1S1S2_LIMPO</name>